<feature type="region of interest" description="Disordered" evidence="2">
    <location>
        <begin position="1"/>
        <end position="24"/>
    </location>
</feature>
<dbReference type="EMBL" id="JAQQAF010000006">
    <property type="protein sequence ID" value="KAJ8478458.1"/>
    <property type="molecule type" value="Genomic_DNA"/>
</dbReference>
<evidence type="ECO:0000256" key="2">
    <source>
        <dbReference type="SAM" id="MobiDB-lite"/>
    </source>
</evidence>
<evidence type="ECO:0000259" key="3">
    <source>
        <dbReference type="PROSITE" id="PS51752"/>
    </source>
</evidence>
<dbReference type="SUPFAM" id="SSF51101">
    <property type="entry name" value="Mannose-binding lectins"/>
    <property type="match status" value="1"/>
</dbReference>
<dbReference type="Gene3D" id="2.100.10.30">
    <property type="entry name" value="Jacalin-like lectin domain"/>
    <property type="match status" value="1"/>
</dbReference>
<sequence length="162" mass="17561">MPSFPPANKAAQSEAGKYGPWGGNEGSPWDISETKGITEIKIYYGDAIYGLVITYVIDGQPETLTVGSTIGESKQVHEVNEYFNSISGFYGAWKEVTVIKQLTLATNKGRHVPLGTKHDGDLPFPYAPPPLPPPPPYKIVGFHGRASNTAIDAIGIYCHEKN</sequence>
<evidence type="ECO:0000256" key="1">
    <source>
        <dbReference type="ARBA" id="ARBA00022734"/>
    </source>
</evidence>
<dbReference type="Pfam" id="PF01419">
    <property type="entry name" value="Jacalin"/>
    <property type="match status" value="1"/>
</dbReference>
<dbReference type="InterPro" id="IPR001229">
    <property type="entry name" value="Jacalin-like_lectin_dom"/>
</dbReference>
<dbReference type="Proteomes" id="UP001222027">
    <property type="component" value="Unassembled WGS sequence"/>
</dbReference>
<dbReference type="SMART" id="SM00915">
    <property type="entry name" value="Jacalin"/>
    <property type="match status" value="1"/>
</dbReference>
<evidence type="ECO:0000313" key="4">
    <source>
        <dbReference type="EMBL" id="KAJ8478458.1"/>
    </source>
</evidence>
<gene>
    <name evidence="4" type="ORF">OPV22_022185</name>
</gene>
<dbReference type="AlphaFoldDB" id="A0AAV8QMY0"/>
<keyword evidence="5" id="KW-1185">Reference proteome</keyword>
<evidence type="ECO:0000313" key="5">
    <source>
        <dbReference type="Proteomes" id="UP001222027"/>
    </source>
</evidence>
<dbReference type="PROSITE" id="PS51752">
    <property type="entry name" value="JACALIN_LECTIN"/>
    <property type="match status" value="1"/>
</dbReference>
<proteinExistence type="predicted"/>
<comment type="caution">
    <text evidence="4">The sequence shown here is derived from an EMBL/GenBank/DDBJ whole genome shotgun (WGS) entry which is preliminary data.</text>
</comment>
<accession>A0AAV8QMY0</accession>
<name>A0AAV8QMY0_ENSVE</name>
<dbReference type="GO" id="GO:0030246">
    <property type="term" value="F:carbohydrate binding"/>
    <property type="evidence" value="ECO:0007669"/>
    <property type="project" value="UniProtKB-KW"/>
</dbReference>
<keyword evidence="1" id="KW-0430">Lectin</keyword>
<protein>
    <recommendedName>
        <fullName evidence="3">Jacalin-type lectin domain-containing protein</fullName>
    </recommendedName>
</protein>
<dbReference type="PANTHER" id="PTHR46506">
    <property type="entry name" value="OS05G0143600 PROTEIN"/>
    <property type="match status" value="1"/>
</dbReference>
<organism evidence="4 5">
    <name type="scientific">Ensete ventricosum</name>
    <name type="common">Abyssinian banana</name>
    <name type="synonym">Musa ensete</name>
    <dbReference type="NCBI Taxonomy" id="4639"/>
    <lineage>
        <taxon>Eukaryota</taxon>
        <taxon>Viridiplantae</taxon>
        <taxon>Streptophyta</taxon>
        <taxon>Embryophyta</taxon>
        <taxon>Tracheophyta</taxon>
        <taxon>Spermatophyta</taxon>
        <taxon>Magnoliopsida</taxon>
        <taxon>Liliopsida</taxon>
        <taxon>Zingiberales</taxon>
        <taxon>Musaceae</taxon>
        <taxon>Ensete</taxon>
    </lineage>
</organism>
<feature type="domain" description="Jacalin-type lectin" evidence="3">
    <location>
        <begin position="15"/>
        <end position="160"/>
    </location>
</feature>
<dbReference type="InterPro" id="IPR036404">
    <property type="entry name" value="Jacalin-like_lectin_dom_sf"/>
</dbReference>
<reference evidence="4 5" key="1">
    <citation type="submission" date="2022-12" db="EMBL/GenBank/DDBJ databases">
        <title>Chromosome-scale assembly of the Ensete ventricosum genome.</title>
        <authorList>
            <person name="Dussert Y."/>
            <person name="Stocks J."/>
            <person name="Wendawek A."/>
            <person name="Woldeyes F."/>
            <person name="Nichols R.A."/>
            <person name="Borrell J.S."/>
        </authorList>
    </citation>
    <scope>NUCLEOTIDE SEQUENCE [LARGE SCALE GENOMIC DNA]</scope>
    <source>
        <strain evidence="5">cv. Maze</strain>
        <tissue evidence="4">Seeds</tissue>
    </source>
</reference>